<dbReference type="AlphaFoldDB" id="A0A0D2XSE3"/>
<protein>
    <submittedName>
        <fullName evidence="2">Uncharacterized protein</fullName>
    </submittedName>
</protein>
<dbReference type="EnsemblFungi" id="FOXG_06895T0">
    <property type="protein sequence ID" value="FOXG_06895P0"/>
    <property type="gene ID" value="FOXG_06895"/>
</dbReference>
<dbReference type="EnsemblFungi" id="FOXG_16115T0">
    <property type="protein sequence ID" value="FOXG_16115P0"/>
    <property type="gene ID" value="FOXG_16115"/>
</dbReference>
<feature type="compositionally biased region" description="Basic and acidic residues" evidence="1">
    <location>
        <begin position="160"/>
        <end position="171"/>
    </location>
</feature>
<dbReference type="EnsemblFungi" id="FOXG_16263T0">
    <property type="protein sequence ID" value="FOXG_16263P0"/>
    <property type="gene ID" value="FOXG_16263"/>
</dbReference>
<accession>A0A0D2XSE3</accession>
<reference evidence="3" key="1">
    <citation type="journal article" date="2012" name="Mol. Plant Microbe Interact.">
        <title>A highly conserved effector in Fusarium oxysporum is required for full virulence on Arabidopsis.</title>
        <authorList>
            <person name="Thatcher L.F."/>
            <person name="Gardiner D.M."/>
            <person name="Kazan K."/>
            <person name="Manners J."/>
        </authorList>
    </citation>
    <scope>NUCLEOTIDE SEQUENCE [LARGE SCALE GENOMIC DNA]</scope>
    <source>
        <strain evidence="3">Fo5176</strain>
    </source>
</reference>
<dbReference type="VEuPathDB" id="FungiDB:FOXG_16263"/>
<reference evidence="2" key="2">
    <citation type="submission" date="2025-05" db="UniProtKB">
        <authorList>
            <consortium name="EnsemblFungi"/>
        </authorList>
    </citation>
    <scope>IDENTIFICATION</scope>
    <source>
        <strain evidence="2">4287 / CBS 123668 / FGSC 9935 / NRRL 34936</strain>
    </source>
</reference>
<feature type="compositionally biased region" description="Polar residues" evidence="1">
    <location>
        <begin position="99"/>
        <end position="109"/>
    </location>
</feature>
<dbReference type="VEuPathDB" id="FungiDB:FOXG_16115"/>
<gene>
    <name evidence="2" type="primary">28957173</name>
</gene>
<feature type="region of interest" description="Disordered" evidence="1">
    <location>
        <begin position="58"/>
        <end position="109"/>
    </location>
</feature>
<feature type="compositionally biased region" description="Polar residues" evidence="1">
    <location>
        <begin position="64"/>
        <end position="86"/>
    </location>
</feature>
<feature type="region of interest" description="Disordered" evidence="1">
    <location>
        <begin position="157"/>
        <end position="180"/>
    </location>
</feature>
<proteinExistence type="predicted"/>
<dbReference type="Proteomes" id="UP000002489">
    <property type="component" value="Unassembled WGS sequence"/>
</dbReference>
<evidence type="ECO:0000313" key="3">
    <source>
        <dbReference type="Proteomes" id="UP000002489"/>
    </source>
</evidence>
<evidence type="ECO:0000313" key="2">
    <source>
        <dbReference type="EnsemblFungi" id="FOXG_06895P0"/>
    </source>
</evidence>
<organism evidence="2 3">
    <name type="scientific">Fusarium oxysporum (strain Fo5176)</name>
    <name type="common">Fusarium vascular wilt</name>
    <dbReference type="NCBI Taxonomy" id="660025"/>
    <lineage>
        <taxon>Eukaryota</taxon>
        <taxon>Fungi</taxon>
        <taxon>Dikarya</taxon>
        <taxon>Ascomycota</taxon>
        <taxon>Pezizomycotina</taxon>
        <taxon>Sordariomycetes</taxon>
        <taxon>Hypocreomycetidae</taxon>
        <taxon>Hypocreales</taxon>
        <taxon>Nectriaceae</taxon>
        <taxon>Fusarium</taxon>
        <taxon>Fusarium oxysporum species complex</taxon>
    </lineage>
</organism>
<sequence>MICFPCISCFTITISTVTTSIHLKFCAIKPTNDHTGMSFSQQSDILWTSLMEDPCPDQADRSFDVSSTATDPTSSGYLESTQNAGQVGSGDEEVEQRNSHTQAPCSPAQETQIYSLRTHPGPGIHWKLATHHKSPNTPTAPMESDDLHLSCSQVIPCTPSEEHTVDEDRITQTDSEDEGK</sequence>
<dbReference type="VEuPathDB" id="FungiDB:FOXG_06895"/>
<evidence type="ECO:0000256" key="1">
    <source>
        <dbReference type="SAM" id="MobiDB-lite"/>
    </source>
</evidence>
<name>A0A0D2XSE3_FUSOF</name>